<reference evidence="2" key="1">
    <citation type="journal article" date="2011" name="MBio">
        <title>Novel metabolic attributes of the genus Cyanothece, comprising a group of unicellular nitrogen-fixing Cyanobacteria.</title>
        <authorList>
            <person name="Bandyopadhyay A."/>
            <person name="Elvitigala T."/>
            <person name="Welsh E."/>
            <person name="Stockel J."/>
            <person name="Liberton M."/>
            <person name="Min H."/>
            <person name="Sherman L.A."/>
            <person name="Pakrasi H.B."/>
        </authorList>
    </citation>
    <scope>NUCLEOTIDE SEQUENCE [LARGE SCALE GENOMIC DNA]</scope>
    <source>
        <strain evidence="2">PCC 8801</strain>
    </source>
</reference>
<gene>
    <name evidence="1" type="ordered locus">PCC8801_2984</name>
</gene>
<dbReference type="RefSeq" id="WP_012596236.1">
    <property type="nucleotide sequence ID" value="NC_011726.1"/>
</dbReference>
<dbReference type="AlphaFoldDB" id="B7JWC8"/>
<dbReference type="OrthoDB" id="574620at2"/>
<evidence type="ECO:0000313" key="1">
    <source>
        <dbReference type="EMBL" id="ACK66973.1"/>
    </source>
</evidence>
<evidence type="ECO:0000313" key="2">
    <source>
        <dbReference type="Proteomes" id="UP000008204"/>
    </source>
</evidence>
<accession>B7JWC8</accession>
<protein>
    <recommendedName>
        <fullName evidence="3">HNH nuclease domain-containing protein</fullName>
    </recommendedName>
</protein>
<proteinExistence type="predicted"/>
<organism evidence="1 2">
    <name type="scientific">Rippkaea orientalis (strain PCC 8801 / RF-1)</name>
    <name type="common">Cyanothece sp. (strain PCC 8801)</name>
    <dbReference type="NCBI Taxonomy" id="41431"/>
    <lineage>
        <taxon>Bacteria</taxon>
        <taxon>Bacillati</taxon>
        <taxon>Cyanobacteriota</taxon>
        <taxon>Cyanophyceae</taxon>
        <taxon>Oscillatoriophycideae</taxon>
        <taxon>Chroococcales</taxon>
        <taxon>Aphanothecaceae</taxon>
        <taxon>Rippkaea</taxon>
        <taxon>Rippkaea orientalis</taxon>
    </lineage>
</organism>
<dbReference type="KEGG" id="cyp:PCC8801_2984"/>
<dbReference type="Proteomes" id="UP000008204">
    <property type="component" value="Chromosome"/>
</dbReference>
<evidence type="ECO:0008006" key="3">
    <source>
        <dbReference type="Google" id="ProtNLM"/>
    </source>
</evidence>
<dbReference type="EMBL" id="CP001287">
    <property type="protein sequence ID" value="ACK66973.1"/>
    <property type="molecule type" value="Genomic_DNA"/>
</dbReference>
<dbReference type="eggNOG" id="COG1403">
    <property type="taxonomic scope" value="Bacteria"/>
</dbReference>
<dbReference type="STRING" id="41431.PCC8801_2984"/>
<dbReference type="HOGENOM" id="CLU_668551_0_0_3"/>
<sequence>MLYRIELPEITLERLTDVVYLQMTLLRYASYRSPSQLNKEDCAVYFEKSQRFRGRHKEIAEWIFRGSTKRKLLETFASGNQSEKLAWSRNLHQDVVKLLYHPCGLLNPYIKDQNPTEWKQAGVTFLINFYEEYLDSLPKNFFSESQINNITKGSIRESFEQINKTLEVCPTCDFEIIRDEIDHYLPKSVYPHLSCHPFNLMPICGACNDKQIKGNIDLLRKGIKIPRQLEQILLPYRTDGLAKHIYLDFDLSENFRQPINIQYYSQTTSSYDSNYLKIHANTYKLSSRWIKMSSNMESSLFRTIKKIIKNPDNKPYLNIFDIQEILDQYLSEELIDEQGKTGFAFPMTWWLATLINQQIEPVINSEEEIDIQDYPFLAEIATWIEQETIQHPQFMNNETLKKARELRKKAQ</sequence>
<name>B7JWC8_RIPO1</name>
<keyword evidence="2" id="KW-1185">Reference proteome</keyword>